<dbReference type="EMBL" id="JAWHQM010000024">
    <property type="protein sequence ID" value="KAK5632326.1"/>
    <property type="molecule type" value="Genomic_DNA"/>
</dbReference>
<gene>
    <name evidence="1" type="ORF">RRF57_008040</name>
</gene>
<keyword evidence="2" id="KW-1185">Reference proteome</keyword>
<comment type="caution">
    <text evidence="1">The sequence shown here is derived from an EMBL/GenBank/DDBJ whole genome shotgun (WGS) entry which is preliminary data.</text>
</comment>
<sequence>MFLRCRGSVVIEVVDDEALAIRGDMDIEFEESRNEAGGNRCRAGEGQKNVAFCVYELEDDARGQVGTEAYERI</sequence>
<organism evidence="1 2">
    <name type="scientific">Xylaria bambusicola</name>
    <dbReference type="NCBI Taxonomy" id="326684"/>
    <lineage>
        <taxon>Eukaryota</taxon>
        <taxon>Fungi</taxon>
        <taxon>Dikarya</taxon>
        <taxon>Ascomycota</taxon>
        <taxon>Pezizomycotina</taxon>
        <taxon>Sordariomycetes</taxon>
        <taxon>Xylariomycetidae</taxon>
        <taxon>Xylariales</taxon>
        <taxon>Xylariaceae</taxon>
        <taxon>Xylaria</taxon>
    </lineage>
</organism>
<evidence type="ECO:0000313" key="2">
    <source>
        <dbReference type="Proteomes" id="UP001305414"/>
    </source>
</evidence>
<evidence type="ECO:0000313" key="1">
    <source>
        <dbReference type="EMBL" id="KAK5632326.1"/>
    </source>
</evidence>
<protein>
    <submittedName>
        <fullName evidence="1">Uncharacterized protein</fullName>
    </submittedName>
</protein>
<accession>A0AAN7UT21</accession>
<dbReference type="AlphaFoldDB" id="A0AAN7UT21"/>
<proteinExistence type="predicted"/>
<name>A0AAN7UT21_9PEZI</name>
<dbReference type="Proteomes" id="UP001305414">
    <property type="component" value="Unassembled WGS sequence"/>
</dbReference>
<reference evidence="1 2" key="1">
    <citation type="submission" date="2023-10" db="EMBL/GenBank/DDBJ databases">
        <title>Draft genome sequence of Xylaria bambusicola isolate GMP-LS, the root and basal stem rot pathogen of sugarcane in Indonesia.</title>
        <authorList>
            <person name="Selvaraj P."/>
            <person name="Muralishankar V."/>
            <person name="Muruganantham S."/>
            <person name="Sp S."/>
            <person name="Haryani S."/>
            <person name="Lau K.J.X."/>
            <person name="Naqvi N.I."/>
        </authorList>
    </citation>
    <scope>NUCLEOTIDE SEQUENCE [LARGE SCALE GENOMIC DNA]</scope>
    <source>
        <strain evidence="1">GMP-LS</strain>
    </source>
</reference>